<dbReference type="Proteomes" id="UP000254968">
    <property type="component" value="Unassembled WGS sequence"/>
</dbReference>
<evidence type="ECO:0000313" key="4">
    <source>
        <dbReference type="Proteomes" id="UP000254968"/>
    </source>
</evidence>
<evidence type="ECO:0008006" key="5">
    <source>
        <dbReference type="Google" id="ProtNLM"/>
    </source>
</evidence>
<reference evidence="3 4" key="1">
    <citation type="submission" date="2018-06" db="EMBL/GenBank/DDBJ databases">
        <authorList>
            <consortium name="Pathogen Informatics"/>
            <person name="Doyle S."/>
        </authorList>
    </citation>
    <scope>NUCLEOTIDE SEQUENCE [LARGE SCALE GENOMIC DNA]</scope>
    <source>
        <strain evidence="3 4">NCTC13315</strain>
    </source>
</reference>
<dbReference type="RefSeq" id="WP_115302402.1">
    <property type="nucleotide sequence ID" value="NZ_CAAAHO010000001.1"/>
</dbReference>
<feature type="transmembrane region" description="Helical" evidence="1">
    <location>
        <begin position="203"/>
        <end position="220"/>
    </location>
</feature>
<keyword evidence="1" id="KW-1133">Transmembrane helix</keyword>
<dbReference type="Gene3D" id="3.40.30.10">
    <property type="entry name" value="Glutaredoxin"/>
    <property type="match status" value="1"/>
</dbReference>
<dbReference type="InterPro" id="IPR036249">
    <property type="entry name" value="Thioredoxin-like_sf"/>
</dbReference>
<feature type="transmembrane region" description="Helical" evidence="1">
    <location>
        <begin position="311"/>
        <end position="334"/>
    </location>
</feature>
<name>A0A378I1X0_9GAMM</name>
<organism evidence="3 4">
    <name type="scientific">Legionella beliardensis</name>
    <dbReference type="NCBI Taxonomy" id="91822"/>
    <lineage>
        <taxon>Bacteria</taxon>
        <taxon>Pseudomonadati</taxon>
        <taxon>Pseudomonadota</taxon>
        <taxon>Gammaproteobacteria</taxon>
        <taxon>Legionellales</taxon>
        <taxon>Legionellaceae</taxon>
        <taxon>Legionella</taxon>
    </lineage>
</organism>
<dbReference type="OrthoDB" id="9798180at2"/>
<feature type="transmembrane region" description="Helical" evidence="1">
    <location>
        <begin position="260"/>
        <end position="280"/>
    </location>
</feature>
<dbReference type="SUPFAM" id="SSF52833">
    <property type="entry name" value="Thioredoxin-like"/>
    <property type="match status" value="1"/>
</dbReference>
<feature type="signal peptide" evidence="2">
    <location>
        <begin position="1"/>
        <end position="20"/>
    </location>
</feature>
<keyword evidence="1" id="KW-0812">Transmembrane</keyword>
<feature type="chain" id="PRO_5016573425" description="Thioredoxin domain-containing protein" evidence="2">
    <location>
        <begin position="21"/>
        <end position="397"/>
    </location>
</feature>
<keyword evidence="2" id="KW-0732">Signal</keyword>
<evidence type="ECO:0000256" key="2">
    <source>
        <dbReference type="SAM" id="SignalP"/>
    </source>
</evidence>
<protein>
    <recommendedName>
        <fullName evidence="5">Thioredoxin domain-containing protein</fullName>
    </recommendedName>
</protein>
<evidence type="ECO:0000256" key="1">
    <source>
        <dbReference type="SAM" id="Phobius"/>
    </source>
</evidence>
<keyword evidence="4" id="KW-1185">Reference proteome</keyword>
<feature type="transmembrane region" description="Helical" evidence="1">
    <location>
        <begin position="346"/>
        <end position="364"/>
    </location>
</feature>
<dbReference type="AlphaFoldDB" id="A0A378I1X0"/>
<feature type="transmembrane region" description="Helical" evidence="1">
    <location>
        <begin position="370"/>
        <end position="391"/>
    </location>
</feature>
<sequence length="397" mass="44789">MYKKLIIGLMLSLISQVNWASDLSTQWFTGSGKQVTLQVHLFTVSTCPYCQKAEAFLNDLASKNPWLDIHHYVINTDKQALVTFSQFLKGQQLNDFSVPAIFFCDSRWVGFKDNEKSGAQLLAGLNYCREQISKSGELTPATVQTLKQMALANWYEGSLTTPPSTPSFIPLMAIVDALNPSATILVFALIAFLISLPTQNKRAVILISFALGAGLAHYFQFAHLSFFYTITALLRPLAILIGLGLMIFILKFVKKSNAQLVIATTAILVFFTALIIQSYIQINNSPNFALIVKQWLVSQQFSASKQMFYQLIYIMTYVITLALDALIIVLLFRLKRLQNYLPLFKRLGESFLLVVGVFLIAYPYQLNRLSFIFIVLILTVLITWILPKFYVTKKNPS</sequence>
<dbReference type="PROSITE" id="PS00195">
    <property type="entry name" value="GLUTAREDOXIN_1"/>
    <property type="match status" value="1"/>
</dbReference>
<feature type="transmembrane region" description="Helical" evidence="1">
    <location>
        <begin position="226"/>
        <end position="248"/>
    </location>
</feature>
<gene>
    <name evidence="3" type="ORF">NCTC13315_01207</name>
</gene>
<proteinExistence type="predicted"/>
<keyword evidence="1" id="KW-0472">Membrane</keyword>
<dbReference type="InterPro" id="IPR011767">
    <property type="entry name" value="GLR_AS"/>
</dbReference>
<accession>A0A378I1X0</accession>
<dbReference type="EMBL" id="UGNV01000001">
    <property type="protein sequence ID" value="STX28675.1"/>
    <property type="molecule type" value="Genomic_DNA"/>
</dbReference>
<feature type="transmembrane region" description="Helical" evidence="1">
    <location>
        <begin position="168"/>
        <end position="196"/>
    </location>
</feature>
<evidence type="ECO:0000313" key="3">
    <source>
        <dbReference type="EMBL" id="STX28675.1"/>
    </source>
</evidence>